<dbReference type="AlphaFoldDB" id="A0A915IAX4"/>
<feature type="compositionally biased region" description="Polar residues" evidence="1">
    <location>
        <begin position="17"/>
        <end position="26"/>
    </location>
</feature>
<protein>
    <submittedName>
        <fullName evidence="3">Uncharacterized protein</fullName>
    </submittedName>
</protein>
<proteinExistence type="predicted"/>
<evidence type="ECO:0000313" key="3">
    <source>
        <dbReference type="WBParaSite" id="nRc.2.0.1.t11334-RA"/>
    </source>
</evidence>
<feature type="region of interest" description="Disordered" evidence="1">
    <location>
        <begin position="1"/>
        <end position="26"/>
    </location>
</feature>
<dbReference type="Proteomes" id="UP000887565">
    <property type="component" value="Unplaced"/>
</dbReference>
<sequence>MTTPVHQPETETKEEAMNTSDKTLTNIPEQTSADAQTLNDVVPQAVDPSIYLATPPALPSLPMTATVATAMYIPPVHISHQYISDSQSTALAAALRAYGFPAPLPHMLFPENHW</sequence>
<organism evidence="2 3">
    <name type="scientific">Romanomermis culicivorax</name>
    <name type="common">Nematode worm</name>
    <dbReference type="NCBI Taxonomy" id="13658"/>
    <lineage>
        <taxon>Eukaryota</taxon>
        <taxon>Metazoa</taxon>
        <taxon>Ecdysozoa</taxon>
        <taxon>Nematoda</taxon>
        <taxon>Enoplea</taxon>
        <taxon>Dorylaimia</taxon>
        <taxon>Mermithida</taxon>
        <taxon>Mermithoidea</taxon>
        <taxon>Mermithidae</taxon>
        <taxon>Romanomermis</taxon>
    </lineage>
</organism>
<reference evidence="3" key="1">
    <citation type="submission" date="2022-11" db="UniProtKB">
        <authorList>
            <consortium name="WormBaseParasite"/>
        </authorList>
    </citation>
    <scope>IDENTIFICATION</scope>
</reference>
<evidence type="ECO:0000256" key="1">
    <source>
        <dbReference type="SAM" id="MobiDB-lite"/>
    </source>
</evidence>
<keyword evidence="2" id="KW-1185">Reference proteome</keyword>
<evidence type="ECO:0000313" key="2">
    <source>
        <dbReference type="Proteomes" id="UP000887565"/>
    </source>
</evidence>
<name>A0A915IAX4_ROMCU</name>
<accession>A0A915IAX4</accession>
<dbReference type="WBParaSite" id="nRc.2.0.1.t11334-RA">
    <property type="protein sequence ID" value="nRc.2.0.1.t11334-RA"/>
    <property type="gene ID" value="nRc.2.0.1.g11334"/>
</dbReference>